<dbReference type="SUPFAM" id="SSF51126">
    <property type="entry name" value="Pectin lyase-like"/>
    <property type="match status" value="2"/>
</dbReference>
<organism evidence="5 6">
    <name type="scientific">Halocaridina rubra</name>
    <name type="common">Hawaiian red shrimp</name>
    <dbReference type="NCBI Taxonomy" id="373956"/>
    <lineage>
        <taxon>Eukaryota</taxon>
        <taxon>Metazoa</taxon>
        <taxon>Ecdysozoa</taxon>
        <taxon>Arthropoda</taxon>
        <taxon>Crustacea</taxon>
        <taxon>Multicrustacea</taxon>
        <taxon>Malacostraca</taxon>
        <taxon>Eumalacostraca</taxon>
        <taxon>Eucarida</taxon>
        <taxon>Decapoda</taxon>
        <taxon>Pleocyemata</taxon>
        <taxon>Caridea</taxon>
        <taxon>Atyoidea</taxon>
        <taxon>Atyidae</taxon>
        <taxon>Halocaridina</taxon>
    </lineage>
</organism>
<evidence type="ECO:0000256" key="2">
    <source>
        <dbReference type="SAM" id="Phobius"/>
    </source>
</evidence>
<feature type="signal peptide" evidence="3">
    <location>
        <begin position="1"/>
        <end position="17"/>
    </location>
</feature>
<feature type="domain" description="Right handed beta helix" evidence="4">
    <location>
        <begin position="963"/>
        <end position="1104"/>
    </location>
</feature>
<accession>A0AAN8X8Y9</accession>
<dbReference type="InterPro" id="IPR012334">
    <property type="entry name" value="Pectin_lyas_fold"/>
</dbReference>
<feature type="chain" id="PRO_5043015102" description="Right handed beta helix domain-containing protein" evidence="3">
    <location>
        <begin position="18"/>
        <end position="1282"/>
    </location>
</feature>
<keyword evidence="3" id="KW-0732">Signal</keyword>
<dbReference type="InterPro" id="IPR039448">
    <property type="entry name" value="Beta_helix"/>
</dbReference>
<feature type="region of interest" description="Disordered" evidence="1">
    <location>
        <begin position="212"/>
        <end position="239"/>
    </location>
</feature>
<dbReference type="Proteomes" id="UP001381693">
    <property type="component" value="Unassembled WGS sequence"/>
</dbReference>
<evidence type="ECO:0000313" key="5">
    <source>
        <dbReference type="EMBL" id="KAK7074360.1"/>
    </source>
</evidence>
<evidence type="ECO:0000259" key="4">
    <source>
        <dbReference type="Pfam" id="PF13229"/>
    </source>
</evidence>
<feature type="compositionally biased region" description="Basic and acidic residues" evidence="1">
    <location>
        <begin position="224"/>
        <end position="235"/>
    </location>
</feature>
<evidence type="ECO:0000313" key="6">
    <source>
        <dbReference type="Proteomes" id="UP001381693"/>
    </source>
</evidence>
<feature type="transmembrane region" description="Helical" evidence="2">
    <location>
        <begin position="635"/>
        <end position="660"/>
    </location>
</feature>
<dbReference type="Gene3D" id="2.160.20.10">
    <property type="entry name" value="Single-stranded right-handed beta-helix, Pectin lyase-like"/>
    <property type="match status" value="1"/>
</dbReference>
<name>A0AAN8X8Y9_HALRR</name>
<gene>
    <name evidence="5" type="ORF">SK128_003910</name>
</gene>
<dbReference type="InterPro" id="IPR011050">
    <property type="entry name" value="Pectin_lyase_fold/virulence"/>
</dbReference>
<dbReference type="Pfam" id="PF13229">
    <property type="entry name" value="Beta_helix"/>
    <property type="match status" value="1"/>
</dbReference>
<feature type="transmembrane region" description="Helical" evidence="2">
    <location>
        <begin position="741"/>
        <end position="760"/>
    </location>
</feature>
<keyword evidence="2" id="KW-0472">Membrane</keyword>
<feature type="transmembrane region" description="Helical" evidence="2">
    <location>
        <begin position="1167"/>
        <end position="1187"/>
    </location>
</feature>
<keyword evidence="2" id="KW-0812">Transmembrane</keyword>
<comment type="caution">
    <text evidence="5">The sequence shown here is derived from an EMBL/GenBank/DDBJ whole genome shotgun (WGS) entry which is preliminary data.</text>
</comment>
<reference evidence="5 6" key="1">
    <citation type="submission" date="2023-11" db="EMBL/GenBank/DDBJ databases">
        <title>Halocaridina rubra genome assembly.</title>
        <authorList>
            <person name="Smith C."/>
        </authorList>
    </citation>
    <scope>NUCLEOTIDE SEQUENCE [LARGE SCALE GENOMIC DNA]</scope>
    <source>
        <strain evidence="5">EP-1</strain>
        <tissue evidence="5">Whole</tissue>
    </source>
</reference>
<dbReference type="EMBL" id="JAXCGZ010011645">
    <property type="protein sequence ID" value="KAK7074360.1"/>
    <property type="molecule type" value="Genomic_DNA"/>
</dbReference>
<evidence type="ECO:0000256" key="3">
    <source>
        <dbReference type="SAM" id="SignalP"/>
    </source>
</evidence>
<sequence>MMINFLLVIIFSSFCQAQISPRHQNEDILIRETTKSPSIPLAPANPPNIKKNLDSSGKLFETTTVNYGTNQKIRSSDTGKHEGNIRGNEFLAFNSTKKMTERVNSTNRKLVSNDSTISNKNNRNTHLEALNTTVNYLKDSETVYTAQNFATLKEHQNTTNNGNHNVENNQNDTIIFTKESTGREAGDENNKTEEVQENIHPNTAEVLKHEVSDYTQSSTQKVPLENRRDDEEHSTSHTNTSIYGYRDITHHHHDEVYEGFPHDLPEDTKPDDRELYIDVIQENNIKNLCRACLCDPKQINVYCRHEHTINELSHHLVIVPEIIPKTATSLHIEGFEKVTITSHTFGNEDLELRRIEFENIQNLELMRESLYFSERAKSNRETAVVFTGCNIIEMPPGTLTQNASSKAVHDNTHLENTRFLSLYLKRCNIQAIRSYALFQARLLYFNMSQTKVDLLEKHSFHVDIYEDWVVEYSSLPRLKQHAICIKTHMIVIFSNNYFSGLENRSLEIKTSNQVLFEYNQVAYLGTEALMGIVPTERGANFVFLNNTVEDAANKSLVISKKYLLHERKVLNNKFNILCDCNFKENFQPLMGITAESNHYENQTYNAVLEDSFCKLLGSTSYTEIKDYINDSCKPLPLPIIISAVTVTVVVIITIIVCIVCSRQAAKAKEEANYLGECCYSHSFSTLNTENRRIPTPLGHTCVSADMTSNMHAWVVAVPEVKTYQETEDTMYVLNLNPVNKVIDAWILISLLLGTNGNIYFENARDCGGNVPDFCHCEFTRIQCDCEGGILQFQDSIVQNQNSIQIMNCKRLTIEAKSLLAVGPVAMTLERIDDLRMKAGSFELDAFHNPRINLTMKNTIINVFPSHTFSVSKSEMSSRVLTGNNAANAKTAHMQLSILNTTINELQSNAFSNFIIDSLTITNSTMKLIHHAAFNNSFSEIIQIMDTKFGVLADNAFLLHNLENNAGNLKLKNNTFEGNLTIFLSGTINNDVYITNNKFGHLLQSPWNLRVGRNVFITQNYFQNIPSNGMNMKVKNRVTINNNTFLNLQSNALQLVTPEASTNKDMEIRLTDNIIHTYEFMSLCLSEEYDANNVVIRNNRFQQECSCDLVKSIALGLGNENLTALMLYEDKVHQQWLQTGKCVLNESPTTINLYLVKECLKGNRVTTVLLLVFAVILITMAVFVIVAWRKIQKKRKNPQMSSDYQSFSAPAPPSQGQTPWSFVQPDSRTYQETEIHILFDKAKEIEVLDNYDNNRESLALPAAVESVPNYSNAEQSSSVQNIK</sequence>
<evidence type="ECO:0000256" key="1">
    <source>
        <dbReference type="SAM" id="MobiDB-lite"/>
    </source>
</evidence>
<feature type="region of interest" description="Disordered" evidence="1">
    <location>
        <begin position="1201"/>
        <end position="1222"/>
    </location>
</feature>
<keyword evidence="2" id="KW-1133">Transmembrane helix</keyword>
<proteinExistence type="predicted"/>
<keyword evidence="6" id="KW-1185">Reference proteome</keyword>
<protein>
    <recommendedName>
        <fullName evidence="4">Right handed beta helix domain-containing protein</fullName>
    </recommendedName>
</protein>